<evidence type="ECO:0000313" key="2">
    <source>
        <dbReference type="Proteomes" id="UP000185557"/>
    </source>
</evidence>
<accession>A0A1U7IYW9</accession>
<dbReference type="Proteomes" id="UP000185557">
    <property type="component" value="Unassembled WGS sequence"/>
</dbReference>
<dbReference type="OrthoDB" id="581971at2"/>
<organism evidence="1 2">
    <name type="scientific">Phormidium tenue NIES-30</name>
    <dbReference type="NCBI Taxonomy" id="549789"/>
    <lineage>
        <taxon>Bacteria</taxon>
        <taxon>Bacillati</taxon>
        <taxon>Cyanobacteriota</taxon>
        <taxon>Cyanophyceae</taxon>
        <taxon>Oscillatoriophycideae</taxon>
        <taxon>Oscillatoriales</taxon>
        <taxon>Oscillatoriaceae</taxon>
        <taxon>Phormidium</taxon>
    </lineage>
</organism>
<comment type="caution">
    <text evidence="1">The sequence shown here is derived from an EMBL/GenBank/DDBJ whole genome shotgun (WGS) entry which is preliminary data.</text>
</comment>
<dbReference type="AlphaFoldDB" id="A0A1U7IYW9"/>
<dbReference type="RefSeq" id="WP_073610881.1">
    <property type="nucleotide sequence ID" value="NZ_MRCG01000026.1"/>
</dbReference>
<dbReference type="EMBL" id="MRCG01000026">
    <property type="protein sequence ID" value="OKH44095.1"/>
    <property type="molecule type" value="Genomic_DNA"/>
</dbReference>
<proteinExistence type="predicted"/>
<reference evidence="1 2" key="1">
    <citation type="submission" date="2016-11" db="EMBL/GenBank/DDBJ databases">
        <title>Draft Genome Sequences of Nine Cyanobacterial Strains from Diverse Habitats.</title>
        <authorList>
            <person name="Zhu T."/>
            <person name="Hou S."/>
            <person name="Lu X."/>
            <person name="Hess W.R."/>
        </authorList>
    </citation>
    <scope>NUCLEOTIDE SEQUENCE [LARGE SCALE GENOMIC DNA]</scope>
    <source>
        <strain evidence="1 2">NIES-30</strain>
    </source>
</reference>
<name>A0A1U7IYW9_9CYAN</name>
<keyword evidence="2" id="KW-1185">Reference proteome</keyword>
<protein>
    <submittedName>
        <fullName evidence="1">Uncharacterized protein</fullName>
    </submittedName>
</protein>
<evidence type="ECO:0000313" key="1">
    <source>
        <dbReference type="EMBL" id="OKH44095.1"/>
    </source>
</evidence>
<sequence length="223" mass="24612">MSEPQLPKEPETEKGRLMRQQYLALAKASLKDAKDYESLYTRYSDNSVAAKGLDQEVARAALQTGKSPRQVIQLLAQGPFTQQQILGLSDEEKQAALPKLLQYAQKTVDSLHQQRYLEYACSVTGKTQSYSDLYRDNVSSDLSAIQLDQKVTAAALGVGESGDGVAALLLQGPYSRFQQDVQGTSLQTVEQYARGTVAQVQAIQALQMGQSQRMPPRARNLER</sequence>
<gene>
    <name evidence="1" type="ORF">NIES30_23490</name>
</gene>